<evidence type="ECO:0000313" key="1">
    <source>
        <dbReference type="EMBL" id="MBK1878852.1"/>
    </source>
</evidence>
<dbReference type="AlphaFoldDB" id="A0A934RY18"/>
<dbReference type="Proteomes" id="UP000617628">
    <property type="component" value="Unassembled WGS sequence"/>
</dbReference>
<proteinExistence type="predicted"/>
<evidence type="ECO:0000313" key="2">
    <source>
        <dbReference type="Proteomes" id="UP000617628"/>
    </source>
</evidence>
<accession>A0A934RY18</accession>
<reference evidence="1" key="1">
    <citation type="submission" date="2021-01" db="EMBL/GenBank/DDBJ databases">
        <title>Modified the classification status of verrucomicrobia.</title>
        <authorList>
            <person name="Feng X."/>
        </authorList>
    </citation>
    <scope>NUCLEOTIDE SEQUENCE</scope>
    <source>
        <strain evidence="1">KCTC 13126</strain>
    </source>
</reference>
<organism evidence="1 2">
    <name type="scientific">Pelagicoccus mobilis</name>
    <dbReference type="NCBI Taxonomy" id="415221"/>
    <lineage>
        <taxon>Bacteria</taxon>
        <taxon>Pseudomonadati</taxon>
        <taxon>Verrucomicrobiota</taxon>
        <taxon>Opitutia</taxon>
        <taxon>Puniceicoccales</taxon>
        <taxon>Pelagicoccaceae</taxon>
        <taxon>Pelagicoccus</taxon>
    </lineage>
</organism>
<comment type="caution">
    <text evidence="1">The sequence shown here is derived from an EMBL/GenBank/DDBJ whole genome shotgun (WGS) entry which is preliminary data.</text>
</comment>
<dbReference type="EMBL" id="JAENIL010000036">
    <property type="protein sequence ID" value="MBK1878852.1"/>
    <property type="molecule type" value="Genomic_DNA"/>
</dbReference>
<dbReference type="RefSeq" id="WP_200357065.1">
    <property type="nucleotide sequence ID" value="NZ_JAENIL010000036.1"/>
</dbReference>
<keyword evidence="2" id="KW-1185">Reference proteome</keyword>
<name>A0A934RY18_9BACT</name>
<gene>
    <name evidence="1" type="ORF">JIN87_18360</name>
</gene>
<sequence>MKSRKENVTMLSSDTFGPGLLDVEIIENKRAGVVREGEEVRFLKQTAWFEFTARVTAVEDVEDAYCVMRFDRFGEASFVCRRIGDLEAGKSRIVSILTLLSYEMPEQMHFYSGTEEIRTNLVPDSYVYEYGNFLLAAK</sequence>
<protein>
    <submittedName>
        <fullName evidence="1">Uncharacterized protein</fullName>
    </submittedName>
</protein>